<protein>
    <submittedName>
        <fullName evidence="3">Uncharacterized protein</fullName>
    </submittedName>
</protein>
<gene>
    <name evidence="3" type="ORF">C5Y93_00245</name>
</gene>
<keyword evidence="2" id="KW-0732">Signal</keyword>
<accession>A0A2S8GUQ8</accession>
<dbReference type="Proteomes" id="UP000237819">
    <property type="component" value="Unassembled WGS sequence"/>
</dbReference>
<evidence type="ECO:0000256" key="2">
    <source>
        <dbReference type="SAM" id="SignalP"/>
    </source>
</evidence>
<comment type="caution">
    <text evidence="3">The sequence shown here is derived from an EMBL/GenBank/DDBJ whole genome shotgun (WGS) entry which is preliminary data.</text>
</comment>
<dbReference type="EMBL" id="PUHZ01000001">
    <property type="protein sequence ID" value="PQO48146.1"/>
    <property type="molecule type" value="Genomic_DNA"/>
</dbReference>
<feature type="chain" id="PRO_5015615197" evidence="2">
    <location>
        <begin position="27"/>
        <end position="217"/>
    </location>
</feature>
<sequence length="217" mass="23907">MPLNRIASTVGLALFAWSLSVSVSVAQQKDPEEMAIIKVRICEQQPGEKEPLVLSQPMFQTMLGQPASINVGGTAQSKVDQTEHPIGLRLDVDVKRAASGYAVKLKWLRGQHQQPANDPDTEIFTEEKLTAHTTVKEGKMKKISLSATKWCELTIQDPRKLAQAESDATAQSRAPHWRGYTELPTVSAAPAYPSTRGGHWMLEEKKPPIMQTRPSGN</sequence>
<evidence type="ECO:0000313" key="4">
    <source>
        <dbReference type="Proteomes" id="UP000237819"/>
    </source>
</evidence>
<organism evidence="3 4">
    <name type="scientific">Blastopirellula marina</name>
    <dbReference type="NCBI Taxonomy" id="124"/>
    <lineage>
        <taxon>Bacteria</taxon>
        <taxon>Pseudomonadati</taxon>
        <taxon>Planctomycetota</taxon>
        <taxon>Planctomycetia</taxon>
        <taxon>Pirellulales</taxon>
        <taxon>Pirellulaceae</taxon>
        <taxon>Blastopirellula</taxon>
    </lineage>
</organism>
<reference evidence="3 4" key="1">
    <citation type="submission" date="2018-02" db="EMBL/GenBank/DDBJ databases">
        <title>Comparative genomes isolates from brazilian mangrove.</title>
        <authorList>
            <person name="Araujo J.E."/>
            <person name="Taketani R.G."/>
            <person name="Silva M.C.P."/>
            <person name="Loureco M.V."/>
            <person name="Andreote F.D."/>
        </authorList>
    </citation>
    <scope>NUCLEOTIDE SEQUENCE [LARGE SCALE GENOMIC DNA]</scope>
    <source>
        <strain evidence="3 4">Nap-Phe MGV</strain>
    </source>
</reference>
<dbReference type="RefSeq" id="WP_105333377.1">
    <property type="nucleotide sequence ID" value="NZ_PUHZ01000001.1"/>
</dbReference>
<dbReference type="AlphaFoldDB" id="A0A2S8GUQ8"/>
<feature type="signal peptide" evidence="2">
    <location>
        <begin position="1"/>
        <end position="26"/>
    </location>
</feature>
<dbReference type="OrthoDB" id="286995at2"/>
<evidence type="ECO:0000256" key="1">
    <source>
        <dbReference type="SAM" id="MobiDB-lite"/>
    </source>
</evidence>
<proteinExistence type="predicted"/>
<evidence type="ECO:0000313" key="3">
    <source>
        <dbReference type="EMBL" id="PQO48146.1"/>
    </source>
</evidence>
<feature type="region of interest" description="Disordered" evidence="1">
    <location>
        <begin position="188"/>
        <end position="217"/>
    </location>
</feature>
<name>A0A2S8GUQ8_9BACT</name>